<dbReference type="Gene3D" id="3.90.480.10">
    <property type="entry name" value="Sulfite Reductase Hemoprotein,Domain 2"/>
    <property type="match status" value="1"/>
</dbReference>
<keyword evidence="2" id="KW-0349">Heme</keyword>
<evidence type="ECO:0000313" key="9">
    <source>
        <dbReference type="Proteomes" id="UP000467249"/>
    </source>
</evidence>
<dbReference type="InterPro" id="IPR036136">
    <property type="entry name" value="Nit/Sulf_reduc_fer-like_dom_sf"/>
</dbReference>
<reference evidence="8 9" key="1">
    <citation type="journal article" date="2019" name="Emerg. Microbes Infect.">
        <title>Comprehensive subspecies identification of 175 nontuberculous mycobacteria species based on 7547 genomic profiles.</title>
        <authorList>
            <person name="Matsumoto Y."/>
            <person name="Kinjo T."/>
            <person name="Motooka D."/>
            <person name="Nabeya D."/>
            <person name="Jung N."/>
            <person name="Uechi K."/>
            <person name="Horii T."/>
            <person name="Iida T."/>
            <person name="Fujita J."/>
            <person name="Nakamura S."/>
        </authorList>
    </citation>
    <scope>NUCLEOTIDE SEQUENCE [LARGE SCALE GENOMIC DNA]</scope>
    <source>
        <strain evidence="8 9">JCM 30275</strain>
    </source>
</reference>
<accession>A0A6N4W893</accession>
<dbReference type="EMBL" id="AP022620">
    <property type="protein sequence ID" value="BBZ76357.1"/>
    <property type="molecule type" value="Genomic_DNA"/>
</dbReference>
<keyword evidence="5" id="KW-0408">Iron</keyword>
<dbReference type="GO" id="GO:0046872">
    <property type="term" value="F:metal ion binding"/>
    <property type="evidence" value="ECO:0007669"/>
    <property type="project" value="UniProtKB-KW"/>
</dbReference>
<dbReference type="GO" id="GO:0016491">
    <property type="term" value="F:oxidoreductase activity"/>
    <property type="evidence" value="ECO:0007669"/>
    <property type="project" value="UniProtKB-KW"/>
</dbReference>
<evidence type="ECO:0000256" key="3">
    <source>
        <dbReference type="ARBA" id="ARBA00022723"/>
    </source>
</evidence>
<dbReference type="InterPro" id="IPR012798">
    <property type="entry name" value="Cbl_synth_CobG-like"/>
</dbReference>
<dbReference type="AlphaFoldDB" id="A0A6N4W893"/>
<dbReference type="InterPro" id="IPR051329">
    <property type="entry name" value="NIR_SIR_4Fe-4S"/>
</dbReference>
<evidence type="ECO:0000313" key="8">
    <source>
        <dbReference type="EMBL" id="BBZ76357.1"/>
    </source>
</evidence>
<protein>
    <submittedName>
        <fullName evidence="8">Precorrin-3B synthase</fullName>
    </submittedName>
</protein>
<gene>
    <name evidence="8" type="primary">cobG</name>
    <name evidence="8" type="ORF">MANY_16940</name>
</gene>
<sequence length="370" mass="38723">MTRTRDDDACPGALQVHQAADGALARLRIPGGMITATQLDALAEAATEYGNGTIELTARGNLQLRGVTDADAVADAAAAAGLLPSPSHERVRNIVASPLSGRHGGRADVRPWVGELDRGIQADPDLVRLPGRFMFSLDDGSADVSGLRADVGAHVLDDGVALLLAGRDTGVRLPPDEVVDTLLEVARRFVAVRATAWRVTELPDSTALLAGFEVQQPAGDGYPPTVRPPVGWIVQDDGRVALGAGVPLGVLTARHAQFLAAIAAPVVITPWRSVLVCDLDEPVADTSLRVLAPMGLVFDETSRWLDISACVGSPGCEKSRADVRAEATRAVDDPTVQGHVHYVGCERACGSPLSGLVMVADGQGFSALRR</sequence>
<evidence type="ECO:0000256" key="6">
    <source>
        <dbReference type="ARBA" id="ARBA00023014"/>
    </source>
</evidence>
<dbReference type="NCBIfam" id="TIGR02435">
    <property type="entry name" value="CobG"/>
    <property type="match status" value="1"/>
</dbReference>
<keyword evidence="4" id="KW-0560">Oxidoreductase</keyword>
<keyword evidence="1" id="KW-0004">4Fe-4S</keyword>
<keyword evidence="6" id="KW-0411">Iron-sulfur</keyword>
<dbReference type="SUPFAM" id="SSF55124">
    <property type="entry name" value="Nitrite/Sulfite reductase N-terminal domain-like"/>
    <property type="match status" value="2"/>
</dbReference>
<keyword evidence="3" id="KW-0479">Metal-binding</keyword>
<dbReference type="Proteomes" id="UP000467249">
    <property type="component" value="Chromosome"/>
</dbReference>
<dbReference type="SUPFAM" id="SSF56014">
    <property type="entry name" value="Nitrite and sulphite reductase 4Fe-4S domain-like"/>
    <property type="match status" value="1"/>
</dbReference>
<evidence type="ECO:0000259" key="7">
    <source>
        <dbReference type="Pfam" id="PF03460"/>
    </source>
</evidence>
<proteinExistence type="predicted"/>
<evidence type="ECO:0000256" key="1">
    <source>
        <dbReference type="ARBA" id="ARBA00022485"/>
    </source>
</evidence>
<dbReference type="InterPro" id="IPR005117">
    <property type="entry name" value="NiRdtase/SiRdtase_haem-b_fer"/>
</dbReference>
<evidence type="ECO:0000256" key="4">
    <source>
        <dbReference type="ARBA" id="ARBA00023002"/>
    </source>
</evidence>
<dbReference type="RefSeq" id="WP_163803830.1">
    <property type="nucleotide sequence ID" value="NZ_AP022620.1"/>
</dbReference>
<dbReference type="Gene3D" id="3.30.413.10">
    <property type="entry name" value="Sulfite Reductase Hemoprotein, domain 1"/>
    <property type="match status" value="1"/>
</dbReference>
<name>A0A6N4W893_9MYCO</name>
<organism evidence="8 9">
    <name type="scientific">Mycolicibacterium anyangense</name>
    <dbReference type="NCBI Taxonomy" id="1431246"/>
    <lineage>
        <taxon>Bacteria</taxon>
        <taxon>Bacillati</taxon>
        <taxon>Actinomycetota</taxon>
        <taxon>Actinomycetes</taxon>
        <taxon>Mycobacteriales</taxon>
        <taxon>Mycobacteriaceae</taxon>
        <taxon>Mycolicibacterium</taxon>
    </lineage>
</organism>
<dbReference type="Pfam" id="PF03460">
    <property type="entry name" value="NIR_SIR_ferr"/>
    <property type="match status" value="1"/>
</dbReference>
<dbReference type="PANTHER" id="PTHR32439">
    <property type="entry name" value="FERREDOXIN--NITRITE REDUCTASE, CHLOROPLASTIC"/>
    <property type="match status" value="1"/>
</dbReference>
<feature type="domain" description="Nitrite/Sulfite reductase ferredoxin-like" evidence="7">
    <location>
        <begin position="21"/>
        <end position="72"/>
    </location>
</feature>
<evidence type="ECO:0000256" key="2">
    <source>
        <dbReference type="ARBA" id="ARBA00022617"/>
    </source>
</evidence>
<dbReference type="KEGG" id="many:MANY_16940"/>
<keyword evidence="9" id="KW-1185">Reference proteome</keyword>
<dbReference type="GO" id="GO:0051539">
    <property type="term" value="F:4 iron, 4 sulfur cluster binding"/>
    <property type="evidence" value="ECO:0007669"/>
    <property type="project" value="UniProtKB-KW"/>
</dbReference>
<evidence type="ECO:0000256" key="5">
    <source>
        <dbReference type="ARBA" id="ARBA00023004"/>
    </source>
</evidence>
<dbReference type="PANTHER" id="PTHR32439:SF9">
    <property type="entry name" value="BLR3264 PROTEIN"/>
    <property type="match status" value="1"/>
</dbReference>
<dbReference type="InterPro" id="IPR045854">
    <property type="entry name" value="NO2/SO3_Rdtase_4Fe4S_sf"/>
</dbReference>